<evidence type="ECO:0000256" key="7">
    <source>
        <dbReference type="ARBA" id="ARBA00024033"/>
    </source>
</evidence>
<feature type="transmembrane region" description="Helical" evidence="8">
    <location>
        <begin position="378"/>
        <end position="398"/>
    </location>
</feature>
<keyword evidence="4 8" id="KW-0812">Transmembrane</keyword>
<organism evidence="9 10">
    <name type="scientific">Rhodococcus antarcticus</name>
    <dbReference type="NCBI Taxonomy" id="2987751"/>
    <lineage>
        <taxon>Bacteria</taxon>
        <taxon>Bacillati</taxon>
        <taxon>Actinomycetota</taxon>
        <taxon>Actinomycetes</taxon>
        <taxon>Mycobacteriales</taxon>
        <taxon>Nocardiaceae</taxon>
        <taxon>Rhodococcus</taxon>
    </lineage>
</organism>
<feature type="transmembrane region" description="Helical" evidence="8">
    <location>
        <begin position="319"/>
        <end position="335"/>
    </location>
</feature>
<feature type="transmembrane region" description="Helical" evidence="8">
    <location>
        <begin position="71"/>
        <end position="93"/>
    </location>
</feature>
<proteinExistence type="inferred from homology"/>
<dbReference type="EMBL" id="CP110615">
    <property type="protein sequence ID" value="UZJ23547.1"/>
    <property type="molecule type" value="Genomic_DNA"/>
</dbReference>
<feature type="transmembrane region" description="Helical" evidence="8">
    <location>
        <begin position="100"/>
        <end position="122"/>
    </location>
</feature>
<feature type="transmembrane region" description="Helical" evidence="8">
    <location>
        <begin position="180"/>
        <end position="200"/>
    </location>
</feature>
<evidence type="ECO:0000256" key="2">
    <source>
        <dbReference type="ARBA" id="ARBA00022475"/>
    </source>
</evidence>
<feature type="transmembrane region" description="Helical" evidence="8">
    <location>
        <begin position="19"/>
        <end position="37"/>
    </location>
</feature>
<feature type="transmembrane region" description="Helical" evidence="8">
    <location>
        <begin position="207"/>
        <end position="225"/>
    </location>
</feature>
<evidence type="ECO:0000256" key="6">
    <source>
        <dbReference type="ARBA" id="ARBA00023136"/>
    </source>
</evidence>
<accession>A0ABY6NVY7</accession>
<evidence type="ECO:0000256" key="1">
    <source>
        <dbReference type="ARBA" id="ARBA00004651"/>
    </source>
</evidence>
<keyword evidence="6 8" id="KW-0472">Membrane</keyword>
<keyword evidence="10" id="KW-1185">Reference proteome</keyword>
<dbReference type="Proteomes" id="UP001164965">
    <property type="component" value="Chromosome"/>
</dbReference>
<reference evidence="9" key="1">
    <citation type="submission" date="2022-10" db="EMBL/GenBank/DDBJ databases">
        <title>Rhodococcus sp.75.</title>
        <authorList>
            <person name="Sun M."/>
        </authorList>
    </citation>
    <scope>NUCLEOTIDE SEQUENCE</scope>
    <source>
        <strain evidence="9">75</strain>
    </source>
</reference>
<evidence type="ECO:0000256" key="4">
    <source>
        <dbReference type="ARBA" id="ARBA00022692"/>
    </source>
</evidence>
<sequence length="422" mass="45240">MPSSTVVADALTRASRTRWFRVLAAVGALAVLVSYLFHPTAYRIDLEVYRAGGRAWLDGIDLYAQPFPTQIGHPLAFTYPPISAVILSPLAWLPLSAANAVWAVLTLALVVATLVVVLQLVGVRARSPQWWWLLTAAFALTARLEPIRSTMGYGQVNVMIMALVAADCLLPRTPWPRGSLVGLVAAIKLTPAVFVLYFLVRKDYRSAATAAASGALVTAAGFVLAPSDSVQYWTTSIFETDRIGQLTYASNQNIQGVLARAGLTGTATSILWVLLSLVTVAVGFQAMRRAQRAGLPALVLVLNGVVGLLVSPVSWSHHWVWAMPALLVLGLVVLATRSRAAAVLGVLGFLVFAIAPQWRLPNDNTSGVEISWAVWQKVVGNGYVWWGAALLVVCALVADRWGTPAVAPVPADDAEPARVRPE</sequence>
<keyword evidence="3" id="KW-0808">Transferase</keyword>
<evidence type="ECO:0000256" key="5">
    <source>
        <dbReference type="ARBA" id="ARBA00022989"/>
    </source>
</evidence>
<protein>
    <submittedName>
        <fullName evidence="9">Glycosyltransferase 87 family protein</fullName>
    </submittedName>
</protein>
<keyword evidence="2" id="KW-1003">Cell membrane</keyword>
<evidence type="ECO:0000313" key="10">
    <source>
        <dbReference type="Proteomes" id="UP001164965"/>
    </source>
</evidence>
<evidence type="ECO:0000256" key="8">
    <source>
        <dbReference type="SAM" id="Phobius"/>
    </source>
</evidence>
<comment type="similarity">
    <text evidence="7">Belongs to the glycosyltransferase 87 family.</text>
</comment>
<feature type="transmembrane region" description="Helical" evidence="8">
    <location>
        <begin position="269"/>
        <end position="287"/>
    </location>
</feature>
<dbReference type="Pfam" id="PF09594">
    <property type="entry name" value="GT87"/>
    <property type="match status" value="1"/>
</dbReference>
<feature type="transmembrane region" description="Helical" evidence="8">
    <location>
        <begin position="294"/>
        <end position="313"/>
    </location>
</feature>
<feature type="transmembrane region" description="Helical" evidence="8">
    <location>
        <begin position="340"/>
        <end position="358"/>
    </location>
</feature>
<evidence type="ECO:0000256" key="3">
    <source>
        <dbReference type="ARBA" id="ARBA00022679"/>
    </source>
</evidence>
<name>A0ABY6NVY7_9NOCA</name>
<dbReference type="RefSeq" id="WP_265381654.1">
    <property type="nucleotide sequence ID" value="NZ_CP110615.1"/>
</dbReference>
<dbReference type="InterPro" id="IPR018584">
    <property type="entry name" value="GT87"/>
</dbReference>
<gene>
    <name evidence="9" type="ORF">RHODO2019_09945</name>
</gene>
<comment type="subcellular location">
    <subcellularLocation>
        <location evidence="1">Cell membrane</location>
        <topology evidence="1">Multi-pass membrane protein</topology>
    </subcellularLocation>
</comment>
<evidence type="ECO:0000313" key="9">
    <source>
        <dbReference type="EMBL" id="UZJ23547.1"/>
    </source>
</evidence>
<keyword evidence="5 8" id="KW-1133">Transmembrane helix</keyword>